<keyword evidence="1" id="KW-0175">Coiled coil</keyword>
<gene>
    <name evidence="3" type="ORF">ACHAWO_000282</name>
</gene>
<dbReference type="Proteomes" id="UP001530400">
    <property type="component" value="Unassembled WGS sequence"/>
</dbReference>
<organism evidence="3 4">
    <name type="scientific">Cyclotella atomus</name>
    <dbReference type="NCBI Taxonomy" id="382360"/>
    <lineage>
        <taxon>Eukaryota</taxon>
        <taxon>Sar</taxon>
        <taxon>Stramenopiles</taxon>
        <taxon>Ochrophyta</taxon>
        <taxon>Bacillariophyta</taxon>
        <taxon>Coscinodiscophyceae</taxon>
        <taxon>Thalassiosirophycidae</taxon>
        <taxon>Stephanodiscales</taxon>
        <taxon>Stephanodiscaceae</taxon>
        <taxon>Cyclotella</taxon>
    </lineage>
</organism>
<comment type="caution">
    <text evidence="3">The sequence shown here is derived from an EMBL/GenBank/DDBJ whole genome shotgun (WGS) entry which is preliminary data.</text>
</comment>
<protein>
    <recommendedName>
        <fullName evidence="5">ParB/Sulfiredoxin domain-containing protein</fullName>
    </recommendedName>
</protein>
<dbReference type="AlphaFoldDB" id="A0ABD3P3T1"/>
<dbReference type="EMBL" id="JALLPJ020000822">
    <property type="protein sequence ID" value="KAL3782043.1"/>
    <property type="molecule type" value="Genomic_DNA"/>
</dbReference>
<evidence type="ECO:0000256" key="2">
    <source>
        <dbReference type="SAM" id="MobiDB-lite"/>
    </source>
</evidence>
<keyword evidence="4" id="KW-1185">Reference proteome</keyword>
<sequence>MAGKLTPILSPPLLSFRPSSSTTMMLSPPAAARAARLSNRRASPSLILFERRLSSQQRRKNTDTNVGEPWWSLPSLHKRVATMLATSLPDSYRSDLHQSLSASLNEDDGHKSHSVNEAIVSAQAREASSKHKISGASIQTNQLQLEWLEKQKTLEEEIEQRALEKAKERIQLELIAMQEQMKRQEDEQRRKLEVEMQRKVAFERWQSTVEEEKQRQQKDRGHHRQLEEVSDSASVDDVSVDDSKHDETHPILGQKLADLSYKRIHLMSAATLASLPVYEKQRAYRHDRATLMAKDKKKTLWMGIPGVISLAEDKSGKLSILDGQHRVGMIALLAEEQRKLRETAGQHETKENEINELALLDLQKVLVEVFPQRARDDSVLVNDNDLDDKAVIFTEINKAEPIKLLDLPGVATKQTRNIIDHAASHFHDSFPAMFSASQKCRAPHLNLDNLREALFASDIIKREKIGGGGELVKLMLKKNLELRVKYVDNNGVGEEDGEDGKQIYKSKVSDTALNKAKKHDFYLGLESIWLYK</sequence>
<evidence type="ECO:0008006" key="5">
    <source>
        <dbReference type="Google" id="ProtNLM"/>
    </source>
</evidence>
<evidence type="ECO:0000256" key="1">
    <source>
        <dbReference type="SAM" id="Coils"/>
    </source>
</evidence>
<reference evidence="3 4" key="1">
    <citation type="submission" date="2024-10" db="EMBL/GenBank/DDBJ databases">
        <title>Updated reference genomes for cyclostephanoid diatoms.</title>
        <authorList>
            <person name="Roberts W.R."/>
            <person name="Alverson A.J."/>
        </authorList>
    </citation>
    <scope>NUCLEOTIDE SEQUENCE [LARGE SCALE GENOMIC DNA]</scope>
    <source>
        <strain evidence="3 4">AJA010-31</strain>
    </source>
</reference>
<proteinExistence type="predicted"/>
<name>A0ABD3P3T1_9STRA</name>
<evidence type="ECO:0000313" key="3">
    <source>
        <dbReference type="EMBL" id="KAL3782043.1"/>
    </source>
</evidence>
<accession>A0ABD3P3T1</accession>
<feature type="region of interest" description="Disordered" evidence="2">
    <location>
        <begin position="209"/>
        <end position="249"/>
    </location>
</feature>
<feature type="coiled-coil region" evidence="1">
    <location>
        <begin position="160"/>
        <end position="195"/>
    </location>
</feature>
<evidence type="ECO:0000313" key="4">
    <source>
        <dbReference type="Proteomes" id="UP001530400"/>
    </source>
</evidence>
<feature type="compositionally biased region" description="Basic and acidic residues" evidence="2">
    <location>
        <begin position="210"/>
        <end position="227"/>
    </location>
</feature>